<evidence type="ECO:0000313" key="13">
    <source>
        <dbReference type="Proteomes" id="UP000502196"/>
    </source>
</evidence>
<evidence type="ECO:0000256" key="3">
    <source>
        <dbReference type="ARBA" id="ARBA00022525"/>
    </source>
</evidence>
<evidence type="ECO:0000256" key="10">
    <source>
        <dbReference type="SAM" id="Phobius"/>
    </source>
</evidence>
<proteinExistence type="inferred from homology"/>
<dbReference type="InterPro" id="IPR022398">
    <property type="entry name" value="Peptidase_S8_His-AS"/>
</dbReference>
<dbReference type="GO" id="GO:0005576">
    <property type="term" value="C:extracellular region"/>
    <property type="evidence" value="ECO:0007669"/>
    <property type="project" value="UniProtKB-SubCell"/>
</dbReference>
<feature type="transmembrane region" description="Helical" evidence="10">
    <location>
        <begin position="12"/>
        <end position="32"/>
    </location>
</feature>
<dbReference type="InterPro" id="IPR034084">
    <property type="entry name" value="Thermitase-like_dom"/>
</dbReference>
<keyword evidence="5 7" id="KW-0378">Hydrolase</keyword>
<dbReference type="InterPro" id="IPR000209">
    <property type="entry name" value="Peptidase_S8/S53_dom"/>
</dbReference>
<protein>
    <submittedName>
        <fullName evidence="12">Peptidase S8 and S53 subtilisin kexin sedolisin</fullName>
    </submittedName>
</protein>
<reference evidence="12 13" key="1">
    <citation type="submission" date="2020-04" db="EMBL/GenBank/DDBJ databases">
        <authorList>
            <person name="Hogendoorn C."/>
        </authorList>
    </citation>
    <scope>NUCLEOTIDE SEQUENCE [LARGE SCALE GENOMIC DNA]</scope>
    <source>
        <strain evidence="12">COOX1</strain>
    </source>
</reference>
<evidence type="ECO:0000256" key="7">
    <source>
        <dbReference type="PROSITE-ProRule" id="PRU01240"/>
    </source>
</evidence>
<dbReference type="AlphaFoldDB" id="A0A6F9E3U1"/>
<evidence type="ECO:0000256" key="9">
    <source>
        <dbReference type="SAM" id="MobiDB-lite"/>
    </source>
</evidence>
<sequence>MEKKRKERGPRFLRVPVSFALIVALLGGAWWAGGGVQSPGPGHVPSQPPLSHTPYSAAQIASRDVAVTASLTVSRARKDMADAAVALLSSPGPGERTALLADRLSPRRGYLGAVWLPAGGPPAATGSSLSPTLLREVENGTTQSSAGWYVGPARQDEAGRLYSPAGLRLGGGLLAVRISLASVHRVATEYEKSFGALTSLHAPGGRPQILTKGSPGSLSSAPGRVGSSKGLAGKDVIHTQSAVDGTDWHVHGGQGRPAPRVVHRDGEWIVHFGRVLGTPELEDLQRASGGRVVNRDGRGGYVFRFARPSDMNRAAPLFRAKGARYIERHGVARINRTPDDPLYRPYQWNMPMIDAENAWRTTTGAPGIVVAVVDTGVDRGHPDLQGQLLPGANLLDPTRPPDDDNGHGTHVAGVIAALSNNGEGVASLDWHGRVLPVKVLDQDGAGSAFDVARGIIWATDHGARVINLSLGQTEDCQYLHDAIRYAAGRGVLVVAAMGNEGTDTPEYPAAYPEVLAVTAVDPGGVFAPFSSYGAHAGVAAPGVSIASTYAGGQYAALSGTSMASPHVAGLAALIWARSPSLTADQVRNIIQQTAVDGGPPGRDPQYGYGVINVGAAVRSVQTGGGWRSIFPWWP</sequence>
<dbReference type="RefSeq" id="WP_232059634.1">
    <property type="nucleotide sequence ID" value="NZ_CP047971.1"/>
</dbReference>
<dbReference type="PROSITE" id="PS00137">
    <property type="entry name" value="SUBTILASE_HIS"/>
    <property type="match status" value="1"/>
</dbReference>
<dbReference type="Proteomes" id="UP000502196">
    <property type="component" value="Chromosome"/>
</dbReference>
<dbReference type="PRINTS" id="PR00723">
    <property type="entry name" value="SUBTILISIN"/>
</dbReference>
<evidence type="ECO:0000256" key="1">
    <source>
        <dbReference type="ARBA" id="ARBA00004613"/>
    </source>
</evidence>
<dbReference type="GO" id="GO:0006508">
    <property type="term" value="P:proteolysis"/>
    <property type="evidence" value="ECO:0007669"/>
    <property type="project" value="UniProtKB-KW"/>
</dbReference>
<feature type="active site" description="Charge relay system" evidence="7">
    <location>
        <position position="374"/>
    </location>
</feature>
<dbReference type="InterPro" id="IPR050131">
    <property type="entry name" value="Peptidase_S8_subtilisin-like"/>
</dbReference>
<gene>
    <name evidence="12" type="ORF">COOX1_1229</name>
</gene>
<dbReference type="InterPro" id="IPR023827">
    <property type="entry name" value="Peptidase_S8_Asp-AS"/>
</dbReference>
<feature type="domain" description="Peptidase S8/S53" evidence="11">
    <location>
        <begin position="367"/>
        <end position="609"/>
    </location>
</feature>
<dbReference type="Pfam" id="PF00082">
    <property type="entry name" value="Peptidase_S8"/>
    <property type="match status" value="1"/>
</dbReference>
<name>A0A6F9E3U1_9BACL</name>
<keyword evidence="3" id="KW-0964">Secreted</keyword>
<evidence type="ECO:0000256" key="5">
    <source>
        <dbReference type="ARBA" id="ARBA00022801"/>
    </source>
</evidence>
<dbReference type="CDD" id="cd07484">
    <property type="entry name" value="Peptidases_S8_Thermitase_like"/>
    <property type="match status" value="1"/>
</dbReference>
<organism evidence="12 13">
    <name type="scientific">Kyrpidia spormannii</name>
    <dbReference type="NCBI Taxonomy" id="2055160"/>
    <lineage>
        <taxon>Bacteria</taxon>
        <taxon>Bacillati</taxon>
        <taxon>Bacillota</taxon>
        <taxon>Bacilli</taxon>
        <taxon>Bacillales</taxon>
        <taxon>Alicyclobacillaceae</taxon>
        <taxon>Kyrpidia</taxon>
    </lineage>
</organism>
<dbReference type="EMBL" id="LR792683">
    <property type="protein sequence ID" value="CAB3392075.1"/>
    <property type="molecule type" value="Genomic_DNA"/>
</dbReference>
<dbReference type="InterPro" id="IPR015500">
    <property type="entry name" value="Peptidase_S8_subtilisin-rel"/>
</dbReference>
<keyword evidence="10" id="KW-1133">Transmembrane helix</keyword>
<dbReference type="Gene3D" id="3.40.50.200">
    <property type="entry name" value="Peptidase S8/S53 domain"/>
    <property type="match status" value="1"/>
</dbReference>
<evidence type="ECO:0000313" key="12">
    <source>
        <dbReference type="EMBL" id="CAB3392075.1"/>
    </source>
</evidence>
<dbReference type="InterPro" id="IPR036852">
    <property type="entry name" value="Peptidase_S8/S53_dom_sf"/>
</dbReference>
<keyword evidence="4 7" id="KW-0645">Protease</keyword>
<evidence type="ECO:0000256" key="8">
    <source>
        <dbReference type="RuleBase" id="RU003355"/>
    </source>
</evidence>
<evidence type="ECO:0000256" key="6">
    <source>
        <dbReference type="ARBA" id="ARBA00022825"/>
    </source>
</evidence>
<feature type="active site" description="Charge relay system" evidence="7">
    <location>
        <position position="407"/>
    </location>
</feature>
<dbReference type="InterPro" id="IPR023828">
    <property type="entry name" value="Peptidase_S8_Ser-AS"/>
</dbReference>
<dbReference type="PROSITE" id="PS00136">
    <property type="entry name" value="SUBTILASE_ASP"/>
    <property type="match status" value="1"/>
</dbReference>
<keyword evidence="10" id="KW-0472">Membrane</keyword>
<evidence type="ECO:0000256" key="4">
    <source>
        <dbReference type="ARBA" id="ARBA00022670"/>
    </source>
</evidence>
<dbReference type="PANTHER" id="PTHR43806">
    <property type="entry name" value="PEPTIDASE S8"/>
    <property type="match status" value="1"/>
</dbReference>
<evidence type="ECO:0000256" key="2">
    <source>
        <dbReference type="ARBA" id="ARBA00011073"/>
    </source>
</evidence>
<comment type="subcellular location">
    <subcellularLocation>
        <location evidence="1">Secreted</location>
    </subcellularLocation>
</comment>
<dbReference type="PROSITE" id="PS51892">
    <property type="entry name" value="SUBTILASE"/>
    <property type="match status" value="1"/>
</dbReference>
<feature type="active site" description="Charge relay system" evidence="7">
    <location>
        <position position="561"/>
    </location>
</feature>
<dbReference type="GO" id="GO:0004252">
    <property type="term" value="F:serine-type endopeptidase activity"/>
    <property type="evidence" value="ECO:0007669"/>
    <property type="project" value="UniProtKB-UniRule"/>
</dbReference>
<keyword evidence="10" id="KW-0812">Transmembrane</keyword>
<dbReference type="SUPFAM" id="SSF52743">
    <property type="entry name" value="Subtilisin-like"/>
    <property type="match status" value="1"/>
</dbReference>
<feature type="region of interest" description="Disordered" evidence="9">
    <location>
        <begin position="205"/>
        <end position="228"/>
    </location>
</feature>
<keyword evidence="6 7" id="KW-0720">Serine protease</keyword>
<dbReference type="PANTHER" id="PTHR43806:SF11">
    <property type="entry name" value="CEREVISIN-RELATED"/>
    <property type="match status" value="1"/>
</dbReference>
<dbReference type="PROSITE" id="PS00138">
    <property type="entry name" value="SUBTILASE_SER"/>
    <property type="match status" value="1"/>
</dbReference>
<accession>A0A6F9E3U1</accession>
<comment type="similarity">
    <text evidence="2 7 8">Belongs to the peptidase S8 family.</text>
</comment>
<evidence type="ECO:0000259" key="11">
    <source>
        <dbReference type="Pfam" id="PF00082"/>
    </source>
</evidence>